<feature type="transmembrane region" description="Helical" evidence="1">
    <location>
        <begin position="47"/>
        <end position="69"/>
    </location>
</feature>
<evidence type="ECO:0000313" key="4">
    <source>
        <dbReference type="Proteomes" id="UP000606889"/>
    </source>
</evidence>
<name>A0ABR7EIN4_9FIRM</name>
<evidence type="ECO:0000313" key="3">
    <source>
        <dbReference type="EMBL" id="MBC5649009.1"/>
    </source>
</evidence>
<dbReference type="Pfam" id="PF04892">
    <property type="entry name" value="VanZ"/>
    <property type="match status" value="1"/>
</dbReference>
<organism evidence="3 4">
    <name type="scientific">Christensenella tenuis</name>
    <dbReference type="NCBI Taxonomy" id="2763033"/>
    <lineage>
        <taxon>Bacteria</taxon>
        <taxon>Bacillati</taxon>
        <taxon>Bacillota</taxon>
        <taxon>Clostridia</taxon>
        <taxon>Christensenellales</taxon>
        <taxon>Christensenellaceae</taxon>
        <taxon>Christensenella</taxon>
    </lineage>
</organism>
<dbReference type="PANTHER" id="PTHR36834:SF1">
    <property type="entry name" value="INTEGRAL MEMBRANE PROTEIN"/>
    <property type="match status" value="1"/>
</dbReference>
<keyword evidence="4" id="KW-1185">Reference proteome</keyword>
<gene>
    <name evidence="3" type="ORF">H8S18_11730</name>
</gene>
<protein>
    <submittedName>
        <fullName evidence="3">VanZ family protein</fullName>
    </submittedName>
</protein>
<reference evidence="3 4" key="1">
    <citation type="submission" date="2020-08" db="EMBL/GenBank/DDBJ databases">
        <title>Genome public.</title>
        <authorList>
            <person name="Liu C."/>
            <person name="Sun Q."/>
        </authorList>
    </citation>
    <scope>NUCLEOTIDE SEQUENCE [LARGE SCALE GENOMIC DNA]</scope>
    <source>
        <strain evidence="3 4">NSJ-35</strain>
    </source>
</reference>
<dbReference type="RefSeq" id="WP_186858458.1">
    <property type="nucleotide sequence ID" value="NZ_JACOON010000006.1"/>
</dbReference>
<feature type="transmembrane region" description="Helical" evidence="1">
    <location>
        <begin position="93"/>
        <end position="115"/>
    </location>
</feature>
<keyword evidence="1" id="KW-0812">Transmembrane</keyword>
<dbReference type="PANTHER" id="PTHR36834">
    <property type="entry name" value="MEMBRANE PROTEIN-RELATED"/>
    <property type="match status" value="1"/>
</dbReference>
<feature type="domain" description="VanZ-like" evidence="2">
    <location>
        <begin position="52"/>
        <end position="170"/>
    </location>
</feature>
<feature type="transmembrane region" description="Helical" evidence="1">
    <location>
        <begin position="122"/>
        <end position="142"/>
    </location>
</feature>
<dbReference type="InterPro" id="IPR006976">
    <property type="entry name" value="VanZ-like"/>
</dbReference>
<dbReference type="EMBL" id="JACOON010000006">
    <property type="protein sequence ID" value="MBC5649009.1"/>
    <property type="molecule type" value="Genomic_DNA"/>
</dbReference>
<comment type="caution">
    <text evidence="3">The sequence shown here is derived from an EMBL/GenBank/DDBJ whole genome shotgun (WGS) entry which is preliminary data.</text>
</comment>
<evidence type="ECO:0000259" key="2">
    <source>
        <dbReference type="Pfam" id="PF04892"/>
    </source>
</evidence>
<evidence type="ECO:0000256" key="1">
    <source>
        <dbReference type="SAM" id="Phobius"/>
    </source>
</evidence>
<feature type="transmembrane region" description="Helical" evidence="1">
    <location>
        <begin position="186"/>
        <end position="205"/>
    </location>
</feature>
<proteinExistence type="predicted"/>
<dbReference type="Proteomes" id="UP000606889">
    <property type="component" value="Unassembled WGS sequence"/>
</dbReference>
<sequence>MYFGDVGHTVYTMFFTGLFGLLLAAPVYALVWILTRRRFPAKAGMHALRYLFLTYLICVGMLTLVPSGFDMQGGVNLVPFSSIAEAFLSTSEVALGLIFLNVLMFVPMGIFLPWVFPKVDRLYKAVLISFGATLLIELLQVLLPGGRAFDVDDIILNTFGGAIGYSLFALGSMLAKKKKPLLREKIACIAALVLLPAVLFGFLAAENGREFKYGFPYTLMVPEEAEFTGREAYPETAMTYVRVLQPQEETLSALAETFSLSGTPEKEGNSFVLRTADAYLSVFPDYGWIYSMRSPTGLPNERPADEIAAEAEAFLRQHGLWADGLQAAEVNETLGVDPDGTERSSGKQVVYAADEADHTVTGWLSVFFDNSGIYEVSSSLYRYAPYREAKLASPGEALADVLKTHRCYVTAEFDAVTLHPQKAVLDTAELVYDWGMSSGRQNLPVWKLSGTFYGDGEQARGTIMVPAILE</sequence>
<dbReference type="InterPro" id="IPR053150">
    <property type="entry name" value="Teicoplanin_resist-assoc"/>
</dbReference>
<feature type="transmembrane region" description="Helical" evidence="1">
    <location>
        <begin position="154"/>
        <end position="174"/>
    </location>
</feature>
<keyword evidence="1" id="KW-0472">Membrane</keyword>
<accession>A0ABR7EIN4</accession>
<keyword evidence="1" id="KW-1133">Transmembrane helix</keyword>
<feature type="transmembrane region" description="Helical" evidence="1">
    <location>
        <begin position="12"/>
        <end position="35"/>
    </location>
</feature>